<dbReference type="STRING" id="207559.Dde_4024"/>
<sequence length="93" mass="10545">METPDLRHWILFWSGLAAQIPFLWFLVRISFTGRYSSTSARLKARFACAVAGAAACCVFAALEQDQLLFWGQAAAMMCYIKLAQHQSRNEQKK</sequence>
<keyword evidence="1" id="KW-1133">Transmembrane helix</keyword>
<dbReference type="RefSeq" id="WP_011367551.1">
    <property type="nucleotide sequence ID" value="NC_007519.1"/>
</dbReference>
<feature type="transmembrane region" description="Helical" evidence="1">
    <location>
        <begin position="6"/>
        <end position="30"/>
    </location>
</feature>
<dbReference type="EMBL" id="CP000112">
    <property type="protein sequence ID" value="AEL79426.1"/>
    <property type="molecule type" value="Genomic_DNA"/>
</dbReference>
<dbReference type="HOGENOM" id="CLU_2394883_0_0_7"/>
<dbReference type="Proteomes" id="UP000002710">
    <property type="component" value="Chromosome"/>
</dbReference>
<reference evidence="2 3" key="1">
    <citation type="journal article" date="2011" name="J. Bacteriol.">
        <title>Complete genome sequence and updated annotation of Desulfovibrio alaskensis G20.</title>
        <authorList>
            <person name="Hauser L.J."/>
            <person name="Land M.L."/>
            <person name="Brown S.D."/>
            <person name="Larimer F."/>
            <person name="Keller K.L."/>
            <person name="Rapp-Giles B.J."/>
            <person name="Price M.N."/>
            <person name="Lin M."/>
            <person name="Bruce D.C."/>
            <person name="Detter J.C."/>
            <person name="Tapia R."/>
            <person name="Han C.S."/>
            <person name="Goodwin L.A."/>
            <person name="Cheng J.F."/>
            <person name="Pitluck S."/>
            <person name="Copeland A."/>
            <person name="Lucas S."/>
            <person name="Nolan M."/>
            <person name="Lapidus A.L."/>
            <person name="Palumbo A.V."/>
            <person name="Wall J.D."/>
        </authorList>
    </citation>
    <scope>NUCLEOTIDE SEQUENCE [LARGE SCALE GENOMIC DNA]</scope>
    <source>
        <strain evidence="3">ATCC BAA 1058 / DSM 17464 / G20</strain>
    </source>
</reference>
<dbReference type="KEGG" id="dde:Dde_4024"/>
<accession>F9XXG1</accession>
<name>F9XXG1_OLEA2</name>
<evidence type="ECO:0000256" key="1">
    <source>
        <dbReference type="SAM" id="Phobius"/>
    </source>
</evidence>
<evidence type="ECO:0008006" key="4">
    <source>
        <dbReference type="Google" id="ProtNLM"/>
    </source>
</evidence>
<evidence type="ECO:0000313" key="2">
    <source>
        <dbReference type="EMBL" id="AEL79426.1"/>
    </source>
</evidence>
<organism evidence="2 3">
    <name type="scientific">Oleidesulfovibrio alaskensis (strain ATCC BAA-1058 / DSM 17464 / G20)</name>
    <name type="common">Desulfovibrio alaskensis</name>
    <dbReference type="NCBI Taxonomy" id="207559"/>
    <lineage>
        <taxon>Bacteria</taxon>
        <taxon>Pseudomonadati</taxon>
        <taxon>Thermodesulfobacteriota</taxon>
        <taxon>Desulfovibrionia</taxon>
        <taxon>Desulfovibrionales</taxon>
        <taxon>Desulfovibrionaceae</taxon>
        <taxon>Oleidesulfovibrio</taxon>
    </lineage>
</organism>
<keyword evidence="1" id="KW-0812">Transmembrane</keyword>
<protein>
    <recommendedName>
        <fullName evidence="4">Lipid A biosynthesis N-terminal domain-containing protein</fullName>
    </recommendedName>
</protein>
<feature type="transmembrane region" description="Helical" evidence="1">
    <location>
        <begin position="67"/>
        <end position="83"/>
    </location>
</feature>
<keyword evidence="1" id="KW-0472">Membrane</keyword>
<dbReference type="AlphaFoldDB" id="F9XXG1"/>
<evidence type="ECO:0000313" key="3">
    <source>
        <dbReference type="Proteomes" id="UP000002710"/>
    </source>
</evidence>
<proteinExistence type="predicted"/>
<keyword evidence="3" id="KW-1185">Reference proteome</keyword>
<feature type="transmembrane region" description="Helical" evidence="1">
    <location>
        <begin position="42"/>
        <end position="61"/>
    </location>
</feature>
<gene>
    <name evidence="2" type="ordered locus">Dde_4024</name>
</gene>